<feature type="transmembrane region" description="Helical" evidence="1">
    <location>
        <begin position="6"/>
        <end position="22"/>
    </location>
</feature>
<keyword evidence="3" id="KW-1185">Reference proteome</keyword>
<keyword evidence="1" id="KW-0472">Membrane</keyword>
<proteinExistence type="predicted"/>
<organism evidence="2 3">
    <name type="scientific">Dyella telluris</name>
    <dbReference type="NCBI Taxonomy" id="2763498"/>
    <lineage>
        <taxon>Bacteria</taxon>
        <taxon>Pseudomonadati</taxon>
        <taxon>Pseudomonadota</taxon>
        <taxon>Gammaproteobacteria</taxon>
        <taxon>Lysobacterales</taxon>
        <taxon>Rhodanobacteraceae</taxon>
        <taxon>Dyella</taxon>
    </lineage>
</organism>
<dbReference type="AlphaFoldDB" id="A0A7G8Q4H7"/>
<protein>
    <submittedName>
        <fullName evidence="2">Uncharacterized protein</fullName>
    </submittedName>
</protein>
<sequence>MELQHYIGVAIFLIVLILIFRPKVGKHEEKITVATYDIAVPDVPAYADFEQFAYGRKAGESENLGEVASMFINLIEEDLPARPSQDNPIRVLIRRHGEDVSPVELFIAPTPMGVGGGIGFHPVKQIR</sequence>
<dbReference type="EMBL" id="CP060412">
    <property type="protein sequence ID" value="QNK01685.1"/>
    <property type="molecule type" value="Genomic_DNA"/>
</dbReference>
<dbReference type="Proteomes" id="UP000515873">
    <property type="component" value="Chromosome"/>
</dbReference>
<accession>A0A7G8Q4H7</accession>
<evidence type="ECO:0000256" key="1">
    <source>
        <dbReference type="SAM" id="Phobius"/>
    </source>
</evidence>
<name>A0A7G8Q4H7_9GAMM</name>
<dbReference type="KEGG" id="dtl:H8F01_00450"/>
<gene>
    <name evidence="2" type="ORF">H8F01_00450</name>
</gene>
<evidence type="ECO:0000313" key="3">
    <source>
        <dbReference type="Proteomes" id="UP000515873"/>
    </source>
</evidence>
<keyword evidence="1" id="KW-1133">Transmembrane helix</keyword>
<evidence type="ECO:0000313" key="2">
    <source>
        <dbReference type="EMBL" id="QNK01685.1"/>
    </source>
</evidence>
<reference evidence="2 3" key="1">
    <citation type="submission" date="2020-08" db="EMBL/GenBank/DDBJ databases">
        <title>Dyella sp. G9 isolated from forest soil.</title>
        <authorList>
            <person name="Fu J."/>
            <person name="Qiu L."/>
        </authorList>
    </citation>
    <scope>NUCLEOTIDE SEQUENCE [LARGE SCALE GENOMIC DNA]</scope>
    <source>
        <strain evidence="2 3">G9</strain>
    </source>
</reference>
<dbReference type="RefSeq" id="WP_187057144.1">
    <property type="nucleotide sequence ID" value="NZ_CP060412.1"/>
</dbReference>
<keyword evidence="1" id="KW-0812">Transmembrane</keyword>